<accession>A0A0E9LUC3</accession>
<dbReference type="RefSeq" id="WP_062123171.1">
    <property type="nucleotide sequence ID" value="NZ_BAZW01000007.1"/>
</dbReference>
<keyword evidence="1" id="KW-1133">Transmembrane helix</keyword>
<name>A0A0E9LUC3_9BACT</name>
<gene>
    <name evidence="2" type="ORF">JCM15548_11352</name>
</gene>
<feature type="transmembrane region" description="Helical" evidence="1">
    <location>
        <begin position="16"/>
        <end position="43"/>
    </location>
</feature>
<evidence type="ECO:0000256" key="1">
    <source>
        <dbReference type="SAM" id="Phobius"/>
    </source>
</evidence>
<reference evidence="2 3" key="1">
    <citation type="journal article" date="2015" name="Microbes Environ.">
        <title>Distribution and evolution of nitrogen fixation genes in the phylum bacteroidetes.</title>
        <authorList>
            <person name="Inoue J."/>
            <person name="Oshima K."/>
            <person name="Suda W."/>
            <person name="Sakamoto M."/>
            <person name="Iino T."/>
            <person name="Noda S."/>
            <person name="Hongoh Y."/>
            <person name="Hattori M."/>
            <person name="Ohkuma M."/>
        </authorList>
    </citation>
    <scope>NUCLEOTIDE SEQUENCE [LARGE SCALE GENOMIC DNA]</scope>
    <source>
        <strain evidence="2">JCM 15548</strain>
    </source>
</reference>
<keyword evidence="1" id="KW-0472">Membrane</keyword>
<dbReference type="STRING" id="1236989.JCM15548_11352"/>
<evidence type="ECO:0000313" key="3">
    <source>
        <dbReference type="Proteomes" id="UP000032900"/>
    </source>
</evidence>
<keyword evidence="3" id="KW-1185">Reference proteome</keyword>
<dbReference type="OrthoDB" id="769954at2"/>
<evidence type="ECO:0000313" key="2">
    <source>
        <dbReference type="EMBL" id="GAO29187.1"/>
    </source>
</evidence>
<keyword evidence="1" id="KW-0812">Transmembrane</keyword>
<protein>
    <submittedName>
        <fullName evidence="2">Uncharacterized protein</fullName>
    </submittedName>
</protein>
<proteinExistence type="predicted"/>
<organism evidence="2 3">
    <name type="scientific">Geofilum rubicundum JCM 15548</name>
    <dbReference type="NCBI Taxonomy" id="1236989"/>
    <lineage>
        <taxon>Bacteria</taxon>
        <taxon>Pseudomonadati</taxon>
        <taxon>Bacteroidota</taxon>
        <taxon>Bacteroidia</taxon>
        <taxon>Marinilabiliales</taxon>
        <taxon>Marinilabiliaceae</taxon>
        <taxon>Geofilum</taxon>
    </lineage>
</organism>
<sequence length="418" mass="45603">MKVKNEKIKFDSNLKVILIITLTLIVMTTFLFKHLLAFCILFISINLYSQTSSGQVFPAISYNPIWFNNGSVGIDTPSPNTTFHVNGITTLGSGNVINPASTSLLRFPATGTAGQQRVYIELQGVHNNDVANENGGGFIKFRTSTAAGYGPEIGGIRRGGGTGDFIIKTGGMNVVERLRVLDNGNVGIGTSNPTEKLDIKGKILATGIEVSGEEALFVTDGIKPLMIRNTIANSYYQFGMAESSGDFHGLAKKGDVILRAATPGGKFLISNLYAENHVNNKNKVIGIVHGGSNGVWVHNNGNIRLGKYNLDMPNERLFVEGNANITGIIYASEIQVKAQTADFVFENDYNLRSLEEVESFILENKHLPEIPSAAQMEAEGTNIAEMNKLLLMKIEELTLYMIEQQKMIHELKEAVSKN</sequence>
<dbReference type="EMBL" id="BAZW01000007">
    <property type="protein sequence ID" value="GAO29187.1"/>
    <property type="molecule type" value="Genomic_DNA"/>
</dbReference>
<comment type="caution">
    <text evidence="2">The sequence shown here is derived from an EMBL/GenBank/DDBJ whole genome shotgun (WGS) entry which is preliminary data.</text>
</comment>
<dbReference type="AlphaFoldDB" id="A0A0E9LUC3"/>
<dbReference type="Proteomes" id="UP000032900">
    <property type="component" value="Unassembled WGS sequence"/>
</dbReference>